<feature type="domain" description="N-acetyltransferase" evidence="1">
    <location>
        <begin position="3"/>
        <end position="152"/>
    </location>
</feature>
<proteinExistence type="predicted"/>
<comment type="caution">
    <text evidence="2">The sequence shown here is derived from an EMBL/GenBank/DDBJ whole genome shotgun (WGS) entry which is preliminary data.</text>
</comment>
<dbReference type="Gene3D" id="3.40.630.30">
    <property type="match status" value="1"/>
</dbReference>
<dbReference type="SUPFAM" id="SSF55729">
    <property type="entry name" value="Acyl-CoA N-acyltransferases (Nat)"/>
    <property type="match status" value="1"/>
</dbReference>
<evidence type="ECO:0000313" key="3">
    <source>
        <dbReference type="Proteomes" id="UP000789719"/>
    </source>
</evidence>
<dbReference type="InterPro" id="IPR000182">
    <property type="entry name" value="GNAT_dom"/>
</dbReference>
<evidence type="ECO:0000313" key="2">
    <source>
        <dbReference type="EMBL" id="CAH0419418.1"/>
    </source>
</evidence>
<keyword evidence="3" id="KW-1185">Reference proteome</keyword>
<dbReference type="PROSITE" id="PS51186">
    <property type="entry name" value="GNAT"/>
    <property type="match status" value="1"/>
</dbReference>
<dbReference type="PANTHER" id="PTHR43792">
    <property type="entry name" value="GNAT FAMILY, PUTATIVE (AFU_ORTHOLOGUE AFUA_3G00765)-RELATED-RELATED"/>
    <property type="match status" value="1"/>
</dbReference>
<dbReference type="InterPro" id="IPR051531">
    <property type="entry name" value="N-acetyltransferase"/>
</dbReference>
<dbReference type="Proteomes" id="UP000789719">
    <property type="component" value="Unassembled WGS sequence"/>
</dbReference>
<dbReference type="Pfam" id="PF13302">
    <property type="entry name" value="Acetyltransf_3"/>
    <property type="match status" value="1"/>
</dbReference>
<name>A0ABM8ZFE1_9LACO</name>
<evidence type="ECO:0000259" key="1">
    <source>
        <dbReference type="PROSITE" id="PS51186"/>
    </source>
</evidence>
<organism evidence="2 3">
    <name type="scientific">Periweissella ghanensis</name>
    <dbReference type="NCBI Taxonomy" id="467997"/>
    <lineage>
        <taxon>Bacteria</taxon>
        <taxon>Bacillati</taxon>
        <taxon>Bacillota</taxon>
        <taxon>Bacilli</taxon>
        <taxon>Lactobacillales</taxon>
        <taxon>Lactobacillaceae</taxon>
        <taxon>Periweissella</taxon>
    </lineage>
</organism>
<accession>A0ABM8ZFE1</accession>
<gene>
    <name evidence="2" type="ORF">WGH24286_01876</name>
</gene>
<reference evidence="2 3" key="1">
    <citation type="submission" date="2021-11" db="EMBL/GenBank/DDBJ databases">
        <authorList>
            <person name="Depoorter E."/>
        </authorList>
    </citation>
    <scope>NUCLEOTIDE SEQUENCE [LARGE SCALE GENOMIC DNA]</scope>
    <source>
        <strain evidence="2 3">LMG 24286</strain>
    </source>
</reference>
<protein>
    <recommendedName>
        <fullName evidence="1">N-acetyltransferase domain-containing protein</fullName>
    </recommendedName>
</protein>
<dbReference type="EMBL" id="CAKKNT010000038">
    <property type="protein sequence ID" value="CAH0419418.1"/>
    <property type="molecule type" value="Genomic_DNA"/>
</dbReference>
<sequence>MQIEVRPLQPTDFEGYWPLISDPHLAREAGFWAVEDVFAGQMMFQAALARKMTYVVIYRQQIVGSIAFEADATKPLWFEIGYVLLPAYWHRGIMTTAVAQGLDLAMADLHCQGLWAKVTTTNVASANVLIKNGFQQQMNQGADGTTKYLWQP</sequence>
<dbReference type="InterPro" id="IPR016181">
    <property type="entry name" value="Acyl_CoA_acyltransferase"/>
</dbReference>
<dbReference type="RefSeq" id="WP_230099448.1">
    <property type="nucleotide sequence ID" value="NZ_CAKKNT010000038.1"/>
</dbReference>